<feature type="chain" id="PRO_5045194782" evidence="1">
    <location>
        <begin position="22"/>
        <end position="328"/>
    </location>
</feature>
<dbReference type="Gene3D" id="1.10.287.2250">
    <property type="match status" value="1"/>
</dbReference>
<protein>
    <submittedName>
        <fullName evidence="4">Counting factor associated protein D-like</fullName>
    </submittedName>
</protein>
<proteinExistence type="predicted"/>
<dbReference type="GeneID" id="100373450"/>
<dbReference type="Pfam" id="PF08246">
    <property type="entry name" value="Inhibitor_I29"/>
    <property type="match status" value="1"/>
</dbReference>
<feature type="domain" description="Cathepsin propeptide inhibitor" evidence="2">
    <location>
        <begin position="235"/>
        <end position="291"/>
    </location>
</feature>
<dbReference type="SMART" id="SM00848">
    <property type="entry name" value="Inhibitor_I29"/>
    <property type="match status" value="1"/>
</dbReference>
<feature type="non-terminal residue" evidence="4">
    <location>
        <position position="328"/>
    </location>
</feature>
<evidence type="ECO:0000313" key="3">
    <source>
        <dbReference type="Proteomes" id="UP000694865"/>
    </source>
</evidence>
<keyword evidence="1" id="KW-0732">Signal</keyword>
<reference evidence="4" key="1">
    <citation type="submission" date="2025-08" db="UniProtKB">
        <authorList>
            <consortium name="RefSeq"/>
        </authorList>
    </citation>
    <scope>IDENTIFICATION</scope>
    <source>
        <tissue evidence="4">Testes</tissue>
    </source>
</reference>
<dbReference type="Proteomes" id="UP000694865">
    <property type="component" value="Unplaced"/>
</dbReference>
<accession>A0ABM0H0U6</accession>
<sequence length="328" mass="37138">MVKMLCIQVLALLCAIFVVEGVPTFSDVYHTSGILRLPYAELNEPFEVFYNKSAAASRMDFYGGMDKTYLLATKGTYGTSFIISPMTDKSGTSAAECFLVNGTKDGPIAIQSILPDVSQFKSIGKIIVRGIITDGWQLVVTNGNKKNTYTMAVLDNKPVQYEMMGYDSLLGSHYDKYIVDYMHYDTLPIDPKIFVIQDESKCGSFPGPGIEHHLASNPLQELVNPDKENSIHKLFDEFKNKHDKQYHGDDEHEMRKMHFTNNVRYIHSKNRAGLTYKLAVNHLADRSQNELKTMNGYRYSGVPHEGYPFHKLDMPLTDIPDAIDWNIK</sequence>
<evidence type="ECO:0000313" key="4">
    <source>
        <dbReference type="RefSeq" id="XP_002741693.1"/>
    </source>
</evidence>
<evidence type="ECO:0000259" key="2">
    <source>
        <dbReference type="SMART" id="SM00848"/>
    </source>
</evidence>
<feature type="signal peptide" evidence="1">
    <location>
        <begin position="1"/>
        <end position="21"/>
    </location>
</feature>
<evidence type="ECO:0000256" key="1">
    <source>
        <dbReference type="SAM" id="SignalP"/>
    </source>
</evidence>
<gene>
    <name evidence="4" type="primary">LOC100373450</name>
</gene>
<name>A0ABM0H0U6_SACKO</name>
<dbReference type="SUPFAM" id="SSF54001">
    <property type="entry name" value="Cysteine proteinases"/>
    <property type="match status" value="1"/>
</dbReference>
<dbReference type="InterPro" id="IPR038765">
    <property type="entry name" value="Papain-like_cys_pep_sf"/>
</dbReference>
<dbReference type="InterPro" id="IPR013201">
    <property type="entry name" value="Prot_inhib_I29"/>
</dbReference>
<dbReference type="RefSeq" id="XP_002741693.1">
    <property type="nucleotide sequence ID" value="XM_002741647.2"/>
</dbReference>
<keyword evidence="3" id="KW-1185">Reference proteome</keyword>
<organism evidence="3 4">
    <name type="scientific">Saccoglossus kowalevskii</name>
    <name type="common">Acorn worm</name>
    <dbReference type="NCBI Taxonomy" id="10224"/>
    <lineage>
        <taxon>Eukaryota</taxon>
        <taxon>Metazoa</taxon>
        <taxon>Hemichordata</taxon>
        <taxon>Enteropneusta</taxon>
        <taxon>Harrimaniidae</taxon>
        <taxon>Saccoglossus</taxon>
    </lineage>
</organism>